<name>A0A3G1A8F9_9CREN</name>
<gene>
    <name evidence="1" type="ORF">TCARB_0691</name>
</gene>
<dbReference type="AlphaFoldDB" id="A0A3G1A8F9"/>
<evidence type="ECO:0000313" key="1">
    <source>
        <dbReference type="EMBL" id="AJB41747.1"/>
    </source>
</evidence>
<dbReference type="NCBIfam" id="TIGR04076">
    <property type="entry name" value="TIGR04076 family protein"/>
    <property type="match status" value="1"/>
</dbReference>
<evidence type="ECO:0008006" key="3">
    <source>
        <dbReference type="Google" id="ProtNLM"/>
    </source>
</evidence>
<dbReference type="KEGG" id="tcb:TCARB_0691"/>
<protein>
    <recommendedName>
        <fullName evidence="3">TIGR04076 family protein</fullName>
    </recommendedName>
</protein>
<accession>A0A3G1A8F9</accession>
<dbReference type="GeneID" id="25406133"/>
<dbReference type="RefSeq" id="WP_052886698.1">
    <property type="nucleotide sequence ID" value="NZ_CP007493.1"/>
</dbReference>
<evidence type="ECO:0000313" key="2">
    <source>
        <dbReference type="Proteomes" id="UP000266720"/>
    </source>
</evidence>
<dbReference type="Proteomes" id="UP000266720">
    <property type="component" value="Chromosome"/>
</dbReference>
<sequence>MYKVTVQVKEVRGNCALGYKPGDTFTIENFYIKDAGKGVCLHALASMLTLLAPLLKGVPATALGIGNQEDTGYAQCPDPGKPYTCGGTVIFELKREKIEEK</sequence>
<proteinExistence type="predicted"/>
<dbReference type="InterPro" id="IPR023811">
    <property type="entry name" value="CHP04076"/>
</dbReference>
<organism evidence="1 2">
    <name type="scientific">Thermofilum adornatum 1505</name>
    <dbReference type="NCBI Taxonomy" id="697581"/>
    <lineage>
        <taxon>Archaea</taxon>
        <taxon>Thermoproteota</taxon>
        <taxon>Thermoprotei</taxon>
        <taxon>Thermofilales</taxon>
        <taxon>Thermofilaceae</taxon>
        <taxon>Thermofilum</taxon>
    </lineage>
</organism>
<dbReference type="EMBL" id="CP007493">
    <property type="protein sequence ID" value="AJB41747.1"/>
    <property type="molecule type" value="Genomic_DNA"/>
</dbReference>
<reference evidence="2" key="1">
    <citation type="book" date="2010" name="EXTREMOPHILES" publisher="0:0-0">
        <title>Complete genome sequences of ten hyperthermophilic archaea reveal their metabolic capabilities and possible ecological roles.</title>
        <editorList>
            <person name="?"/>
        </editorList>
        <authorList>
            <person name="Ravin N.V."/>
            <person name="Mardanov A.V."/>
            <person name="Bonch-Osmolovskaya E.A."/>
            <person name="Skryabin K.G."/>
        </authorList>
    </citation>
    <scope>NUCLEOTIDE SEQUENCE [LARGE SCALE GENOMIC DNA]</scope>
    <source>
        <strain evidence="2">1505</strain>
    </source>
</reference>